<dbReference type="Gene3D" id="1.10.10.10">
    <property type="entry name" value="Winged helix-like DNA-binding domain superfamily/Winged helix DNA-binding domain"/>
    <property type="match status" value="1"/>
</dbReference>
<dbReference type="Proteomes" id="UP000019183">
    <property type="component" value="Unassembled WGS sequence"/>
</dbReference>
<dbReference type="PANTHER" id="PTHR43214:SF30">
    <property type="entry name" value="TRANSCRIPTION FACTOR YJJQ-RELATED"/>
    <property type="match status" value="1"/>
</dbReference>
<proteinExistence type="predicted"/>
<dbReference type="eggNOG" id="COG2197">
    <property type="taxonomic scope" value="Bacteria"/>
</dbReference>
<name>W1DRB7_KLEPN</name>
<dbReference type="CDD" id="cd06170">
    <property type="entry name" value="LuxR_C_like"/>
    <property type="match status" value="1"/>
</dbReference>
<dbReference type="GO" id="GO:0006355">
    <property type="term" value="P:regulation of DNA-templated transcription"/>
    <property type="evidence" value="ECO:0007669"/>
    <property type="project" value="InterPro"/>
</dbReference>
<reference evidence="3" key="1">
    <citation type="submission" date="2013-10" db="EMBL/GenBank/DDBJ databases">
        <title>Antibiotic resistance diversity of beta-lactamase producers in the General Hospital Vienna.</title>
        <authorList>
            <person name="Barisic I."/>
            <person name="Mitteregger D."/>
            <person name="Hirschl A.M."/>
            <person name="Noehammer C."/>
            <person name="Wiesinger-Mayr H."/>
        </authorList>
    </citation>
    <scope>NUCLEOTIDE SEQUENCE [LARGE SCALE GENOMIC DNA]</scope>
    <source>
        <strain evidence="3">IS43</strain>
    </source>
</reference>
<keyword evidence="1" id="KW-0238">DNA-binding</keyword>
<comment type="caution">
    <text evidence="3">The sequence shown here is derived from an EMBL/GenBank/DDBJ whole genome shotgun (WGS) entry which is preliminary data.</text>
</comment>
<feature type="domain" description="HTH luxR-type" evidence="2">
    <location>
        <begin position="170"/>
        <end position="235"/>
    </location>
</feature>
<dbReference type="PANTHER" id="PTHR43214">
    <property type="entry name" value="TWO-COMPONENT RESPONSE REGULATOR"/>
    <property type="match status" value="1"/>
</dbReference>
<dbReference type="PROSITE" id="PS50043">
    <property type="entry name" value="HTH_LUXR_2"/>
    <property type="match status" value="1"/>
</dbReference>
<sequence>MAIKSLADRLQASEGTSTGSGGVMLPGQGKFGVVISKIPVMQSGLKVIFNENLPDYELSFCRSHDELTLLQLRRAVLVVADISGEIAHPRAVCERYYSLMTQYRDIHWVFMVSDSLYPLAVELLIRPESSLISESEPVNRLIEVICAGSRAAEQISRTLFAGDEDSDFASYHSAAMLTLSERKVLRLLAKGWGINQIAALLKKSNKTISAQKNSAMRRLSLRSNAEMYAWINSAQGMQELNINSAYGEQMEWKKIVQPAMSPS</sequence>
<dbReference type="SMART" id="SM00421">
    <property type="entry name" value="HTH_LUXR"/>
    <property type="match status" value="1"/>
</dbReference>
<accession>W1DRB7</accession>
<dbReference type="PRINTS" id="PR00038">
    <property type="entry name" value="HTHLUXR"/>
</dbReference>
<organism evidence="3 4">
    <name type="scientific">Klebsiella pneumoniae IS43</name>
    <dbReference type="NCBI Taxonomy" id="1432552"/>
    <lineage>
        <taxon>Bacteria</taxon>
        <taxon>Pseudomonadati</taxon>
        <taxon>Pseudomonadota</taxon>
        <taxon>Gammaproteobacteria</taxon>
        <taxon>Enterobacterales</taxon>
        <taxon>Enterobacteriaceae</taxon>
        <taxon>Klebsiella/Raoultella group</taxon>
        <taxon>Klebsiella</taxon>
        <taxon>Klebsiella pneumoniae complex</taxon>
    </lineage>
</organism>
<evidence type="ECO:0000259" key="2">
    <source>
        <dbReference type="PROSITE" id="PS50043"/>
    </source>
</evidence>
<dbReference type="GO" id="GO:0003677">
    <property type="term" value="F:DNA binding"/>
    <property type="evidence" value="ECO:0007669"/>
    <property type="project" value="UniProtKB-KW"/>
</dbReference>
<dbReference type="InterPro" id="IPR000792">
    <property type="entry name" value="Tscrpt_reg_LuxR_C"/>
</dbReference>
<dbReference type="InterPro" id="IPR036388">
    <property type="entry name" value="WH-like_DNA-bd_sf"/>
</dbReference>
<dbReference type="AlphaFoldDB" id="W1DRB7"/>
<protein>
    <submittedName>
        <fullName evidence="3">Regulator</fullName>
    </submittedName>
</protein>
<evidence type="ECO:0000313" key="4">
    <source>
        <dbReference type="Proteomes" id="UP000019183"/>
    </source>
</evidence>
<evidence type="ECO:0000313" key="3">
    <source>
        <dbReference type="EMBL" id="CDL11948.1"/>
    </source>
</evidence>
<keyword evidence="4" id="KW-1185">Reference proteome</keyword>
<evidence type="ECO:0000256" key="1">
    <source>
        <dbReference type="ARBA" id="ARBA00023125"/>
    </source>
</evidence>
<dbReference type="EMBL" id="CBWK010000723">
    <property type="protein sequence ID" value="CDL11948.1"/>
    <property type="molecule type" value="Genomic_DNA"/>
</dbReference>
<dbReference type="InterPro" id="IPR039420">
    <property type="entry name" value="WalR-like"/>
</dbReference>
<dbReference type="InterPro" id="IPR016032">
    <property type="entry name" value="Sig_transdc_resp-reg_C-effctor"/>
</dbReference>
<dbReference type="Pfam" id="PF00196">
    <property type="entry name" value="GerE"/>
    <property type="match status" value="1"/>
</dbReference>
<dbReference type="SUPFAM" id="SSF46894">
    <property type="entry name" value="C-terminal effector domain of the bipartite response regulators"/>
    <property type="match status" value="1"/>
</dbReference>